<gene>
    <name evidence="1" type="ORF">C5Y83_14015</name>
</gene>
<dbReference type="EMBL" id="PUHY01000010">
    <property type="protein sequence ID" value="PQO34621.1"/>
    <property type="molecule type" value="Genomic_DNA"/>
</dbReference>
<reference evidence="1 2" key="1">
    <citation type="submission" date="2018-02" db="EMBL/GenBank/DDBJ databases">
        <title>Comparative genomes isolates from brazilian mangrove.</title>
        <authorList>
            <person name="Araujo J.E."/>
            <person name="Taketani R.G."/>
            <person name="Silva M.C.P."/>
            <person name="Loureco M.V."/>
            <person name="Andreote F.D."/>
        </authorList>
    </citation>
    <scope>NUCLEOTIDE SEQUENCE [LARGE SCALE GENOMIC DNA]</scope>
    <source>
        <strain evidence="1 2">Hex-1 MGV</strain>
    </source>
</reference>
<protein>
    <recommendedName>
        <fullName evidence="3">STAS/SEC14 domain-containing protein</fullName>
    </recommendedName>
</protein>
<evidence type="ECO:0000313" key="2">
    <source>
        <dbReference type="Proteomes" id="UP000238322"/>
    </source>
</evidence>
<dbReference type="OrthoDB" id="289148at2"/>
<accession>A0A2S8FR09</accession>
<dbReference type="AlphaFoldDB" id="A0A2S8FR09"/>
<dbReference type="RefSeq" id="WP_105330351.1">
    <property type="nucleotide sequence ID" value="NZ_PUHY01000010.1"/>
</dbReference>
<name>A0A2S8FR09_9BACT</name>
<evidence type="ECO:0008006" key="3">
    <source>
        <dbReference type="Google" id="ProtNLM"/>
    </source>
</evidence>
<comment type="caution">
    <text evidence="1">The sequence shown here is derived from an EMBL/GenBank/DDBJ whole genome shotgun (WGS) entry which is preliminary data.</text>
</comment>
<evidence type="ECO:0000313" key="1">
    <source>
        <dbReference type="EMBL" id="PQO34621.1"/>
    </source>
</evidence>
<dbReference type="Proteomes" id="UP000238322">
    <property type="component" value="Unassembled WGS sequence"/>
</dbReference>
<organism evidence="1 2">
    <name type="scientific">Blastopirellula marina</name>
    <dbReference type="NCBI Taxonomy" id="124"/>
    <lineage>
        <taxon>Bacteria</taxon>
        <taxon>Pseudomonadati</taxon>
        <taxon>Planctomycetota</taxon>
        <taxon>Planctomycetia</taxon>
        <taxon>Pirellulales</taxon>
        <taxon>Pirellulaceae</taxon>
        <taxon>Blastopirellula</taxon>
    </lineage>
</organism>
<sequence>MPFELEFYNHGVVIKLFGFVTNDELITVNHKINCHDYPAKLQFELIDMRKVDEIPSSMETARFLGERDRELAKESGQRRHIVLVAPSRGRAPSILWQVWAKDPNTEDPAIVTKLVRTARHARDWLKQQEIDTSSLVLSDIA</sequence>
<proteinExistence type="predicted"/>